<dbReference type="Pfam" id="PF02949">
    <property type="entry name" value="7tm_6"/>
    <property type="match status" value="1"/>
</dbReference>
<dbReference type="Proteomes" id="UP000007266">
    <property type="component" value="Unassembled WGS sequence"/>
</dbReference>
<reference evidence="11 12" key="2">
    <citation type="journal article" date="2010" name="Nucleic Acids Res.">
        <title>BeetleBase in 2010: revisions to provide comprehensive genomic information for Tribolium castaneum.</title>
        <authorList>
            <person name="Kim H.S."/>
            <person name="Murphy T."/>
            <person name="Xia J."/>
            <person name="Caragea D."/>
            <person name="Park Y."/>
            <person name="Beeman R.W."/>
            <person name="Lorenzen M.D."/>
            <person name="Butcher S."/>
            <person name="Manak J.R."/>
            <person name="Brown S.J."/>
        </authorList>
    </citation>
    <scope>NUCLEOTIDE SEQUENCE [LARGE SCALE GENOMIC DNA]</scope>
    <source>
        <strain evidence="11 12">Georgia GA2</strain>
    </source>
</reference>
<feature type="transmembrane region" description="Helical" evidence="10">
    <location>
        <begin position="161"/>
        <end position="180"/>
    </location>
</feature>
<evidence type="ECO:0000256" key="8">
    <source>
        <dbReference type="ARBA" id="ARBA00023170"/>
    </source>
</evidence>
<protein>
    <submittedName>
        <fullName evidence="11">Odorant receptor 100</fullName>
    </submittedName>
</protein>
<feature type="non-terminal residue" evidence="11">
    <location>
        <position position="1"/>
    </location>
</feature>
<dbReference type="GO" id="GO:0005886">
    <property type="term" value="C:plasma membrane"/>
    <property type="evidence" value="ECO:0000318"/>
    <property type="project" value="GO_Central"/>
</dbReference>
<keyword evidence="7 10" id="KW-0472">Membrane</keyword>
<evidence type="ECO:0000256" key="4">
    <source>
        <dbReference type="ARBA" id="ARBA00022692"/>
    </source>
</evidence>
<sequence>YSLLWPVENDELSPGIRYKLTILAFFSITGILVFSISVYSVLEIKQGYDIDVEDVAILIAVYGTYYMVSAYLNNQHQIALLERDLSQFYKFGKPPGFEQLNSQLNFAVKVLIIYSFLGTFVYNGTKMLLREECKKNSQEKGLSDNHCGLIATFMFPFRVDYFPVFYIVLVITFLLAHTLIKLCMHISFNAYEIVNHIVLRIEHLKEMILSCFNERNQTIVQKKLRVCILYHIEILDMAARLDKNFFNTMFGHFALTGAICACLEKQIVLGVNIVAGTLHFIGWIIALFVGCVAGQCLLNASEIIPNALWAAKWYHADLRTQKTLLFMLARSQKELTIKAGPFGILCFPLFVTVLKTSYSILCMLTS</sequence>
<reference evidence="11 12" key="1">
    <citation type="journal article" date="2008" name="Nature">
        <title>The genome of the model beetle and pest Tribolium castaneum.</title>
        <authorList>
            <consortium name="Tribolium Genome Sequencing Consortium"/>
            <person name="Richards S."/>
            <person name="Gibbs R.A."/>
            <person name="Weinstock G.M."/>
            <person name="Brown S.J."/>
            <person name="Denell R."/>
            <person name="Beeman R.W."/>
            <person name="Gibbs R."/>
            <person name="Beeman R.W."/>
            <person name="Brown S.J."/>
            <person name="Bucher G."/>
            <person name="Friedrich M."/>
            <person name="Grimmelikhuijzen C.J."/>
            <person name="Klingler M."/>
            <person name="Lorenzen M."/>
            <person name="Richards S."/>
            <person name="Roth S."/>
            <person name="Schroder R."/>
            <person name="Tautz D."/>
            <person name="Zdobnov E.M."/>
            <person name="Muzny D."/>
            <person name="Gibbs R.A."/>
            <person name="Weinstock G.M."/>
            <person name="Attaway T."/>
            <person name="Bell S."/>
            <person name="Buhay C.J."/>
            <person name="Chandrabose M.N."/>
            <person name="Chavez D."/>
            <person name="Clerk-Blankenburg K.P."/>
            <person name="Cree A."/>
            <person name="Dao M."/>
            <person name="Davis C."/>
            <person name="Chacko J."/>
            <person name="Dinh H."/>
            <person name="Dugan-Rocha S."/>
            <person name="Fowler G."/>
            <person name="Garner T.T."/>
            <person name="Garnes J."/>
            <person name="Gnirke A."/>
            <person name="Hawes A."/>
            <person name="Hernandez J."/>
            <person name="Hines S."/>
            <person name="Holder M."/>
            <person name="Hume J."/>
            <person name="Jhangiani S.N."/>
            <person name="Joshi V."/>
            <person name="Khan Z.M."/>
            <person name="Jackson L."/>
            <person name="Kovar C."/>
            <person name="Kowis A."/>
            <person name="Lee S."/>
            <person name="Lewis L.R."/>
            <person name="Margolis J."/>
            <person name="Morgan M."/>
            <person name="Nazareth L.V."/>
            <person name="Nguyen N."/>
            <person name="Okwuonu G."/>
            <person name="Parker D."/>
            <person name="Richards S."/>
            <person name="Ruiz S.J."/>
            <person name="Santibanez J."/>
            <person name="Savard J."/>
            <person name="Scherer S.E."/>
            <person name="Schneider B."/>
            <person name="Sodergren E."/>
            <person name="Tautz D."/>
            <person name="Vattahil S."/>
            <person name="Villasana D."/>
            <person name="White C.S."/>
            <person name="Wright R."/>
            <person name="Park Y."/>
            <person name="Beeman R.W."/>
            <person name="Lord J."/>
            <person name="Oppert B."/>
            <person name="Lorenzen M."/>
            <person name="Brown S."/>
            <person name="Wang L."/>
            <person name="Savard J."/>
            <person name="Tautz D."/>
            <person name="Richards S."/>
            <person name="Weinstock G."/>
            <person name="Gibbs R.A."/>
            <person name="Liu Y."/>
            <person name="Worley K."/>
            <person name="Weinstock G."/>
            <person name="Elsik C.G."/>
            <person name="Reese J.T."/>
            <person name="Elhaik E."/>
            <person name="Landan G."/>
            <person name="Graur D."/>
            <person name="Arensburger P."/>
            <person name="Atkinson P."/>
            <person name="Beeman R.W."/>
            <person name="Beidler J."/>
            <person name="Brown S.J."/>
            <person name="Demuth J.P."/>
            <person name="Drury D.W."/>
            <person name="Du Y.Z."/>
            <person name="Fujiwara H."/>
            <person name="Lorenzen M."/>
            <person name="Maselli V."/>
            <person name="Osanai M."/>
            <person name="Park Y."/>
            <person name="Robertson H.M."/>
            <person name="Tu Z."/>
            <person name="Wang J.J."/>
            <person name="Wang S."/>
            <person name="Richards S."/>
            <person name="Song H."/>
            <person name="Zhang L."/>
            <person name="Sodergren E."/>
            <person name="Werner D."/>
            <person name="Stanke M."/>
            <person name="Morgenstern B."/>
            <person name="Solovyev V."/>
            <person name="Kosarev P."/>
            <person name="Brown G."/>
            <person name="Chen H.C."/>
            <person name="Ermolaeva O."/>
            <person name="Hlavina W."/>
            <person name="Kapustin Y."/>
            <person name="Kiryutin B."/>
            <person name="Kitts P."/>
            <person name="Maglott D."/>
            <person name="Pruitt K."/>
            <person name="Sapojnikov V."/>
            <person name="Souvorov A."/>
            <person name="Mackey A.J."/>
            <person name="Waterhouse R.M."/>
            <person name="Wyder S."/>
            <person name="Zdobnov E.M."/>
            <person name="Zdobnov E.M."/>
            <person name="Wyder S."/>
            <person name="Kriventseva E.V."/>
            <person name="Kadowaki T."/>
            <person name="Bork P."/>
            <person name="Aranda M."/>
            <person name="Bao R."/>
            <person name="Beermann A."/>
            <person name="Berns N."/>
            <person name="Bolognesi R."/>
            <person name="Bonneton F."/>
            <person name="Bopp D."/>
            <person name="Brown S.J."/>
            <person name="Bucher G."/>
            <person name="Butts T."/>
            <person name="Chaumot A."/>
            <person name="Denell R.E."/>
            <person name="Ferrier D.E."/>
            <person name="Friedrich M."/>
            <person name="Gordon C.M."/>
            <person name="Jindra M."/>
            <person name="Klingler M."/>
            <person name="Lan Q."/>
            <person name="Lattorff H.M."/>
            <person name="Laudet V."/>
            <person name="von Levetsow C."/>
            <person name="Liu Z."/>
            <person name="Lutz R."/>
            <person name="Lynch J.A."/>
            <person name="da Fonseca R.N."/>
            <person name="Posnien N."/>
            <person name="Reuter R."/>
            <person name="Roth S."/>
            <person name="Savard J."/>
            <person name="Schinko J.B."/>
            <person name="Schmitt C."/>
            <person name="Schoppmeier M."/>
            <person name="Schroder R."/>
            <person name="Shippy T.D."/>
            <person name="Simonnet F."/>
            <person name="Marques-Souza H."/>
            <person name="Tautz D."/>
            <person name="Tomoyasu Y."/>
            <person name="Trauner J."/>
            <person name="Van der Zee M."/>
            <person name="Vervoort M."/>
            <person name="Wittkopp N."/>
            <person name="Wimmer E.A."/>
            <person name="Yang X."/>
            <person name="Jones A.K."/>
            <person name="Sattelle D.B."/>
            <person name="Ebert P.R."/>
            <person name="Nelson D."/>
            <person name="Scott J.G."/>
            <person name="Beeman R.W."/>
            <person name="Muthukrishnan S."/>
            <person name="Kramer K.J."/>
            <person name="Arakane Y."/>
            <person name="Beeman R.W."/>
            <person name="Zhu Q."/>
            <person name="Hogenkamp D."/>
            <person name="Dixit R."/>
            <person name="Oppert B."/>
            <person name="Jiang H."/>
            <person name="Zou Z."/>
            <person name="Marshall J."/>
            <person name="Elpidina E."/>
            <person name="Vinokurov K."/>
            <person name="Oppert C."/>
            <person name="Zou Z."/>
            <person name="Evans J."/>
            <person name="Lu Z."/>
            <person name="Zhao P."/>
            <person name="Sumathipala N."/>
            <person name="Altincicek B."/>
            <person name="Vilcinskas A."/>
            <person name="Williams M."/>
            <person name="Hultmark D."/>
            <person name="Hetru C."/>
            <person name="Jiang H."/>
            <person name="Grimmelikhuijzen C.J."/>
            <person name="Hauser F."/>
            <person name="Cazzamali G."/>
            <person name="Williamson M."/>
            <person name="Park Y."/>
            <person name="Li B."/>
            <person name="Tanaka Y."/>
            <person name="Predel R."/>
            <person name="Neupert S."/>
            <person name="Schachtner J."/>
            <person name="Verleyen P."/>
            <person name="Raible F."/>
            <person name="Bork P."/>
            <person name="Friedrich M."/>
            <person name="Walden K.K."/>
            <person name="Robertson H.M."/>
            <person name="Angeli S."/>
            <person name="Foret S."/>
            <person name="Bucher G."/>
            <person name="Schuetz S."/>
            <person name="Maleszka R."/>
            <person name="Wimmer E.A."/>
            <person name="Beeman R.W."/>
            <person name="Lorenzen M."/>
            <person name="Tomoyasu Y."/>
            <person name="Miller S.C."/>
            <person name="Grossmann D."/>
            <person name="Bucher G."/>
        </authorList>
    </citation>
    <scope>NUCLEOTIDE SEQUENCE [LARGE SCALE GENOMIC DNA]</scope>
    <source>
        <strain evidence="11 12">Georgia GA2</strain>
    </source>
</reference>
<dbReference type="GO" id="GO:0007165">
    <property type="term" value="P:signal transduction"/>
    <property type="evidence" value="ECO:0007669"/>
    <property type="project" value="UniProtKB-KW"/>
</dbReference>
<comment type="subcellular location">
    <subcellularLocation>
        <location evidence="1">Cell membrane</location>
        <topology evidence="1">Multi-pass membrane protein</topology>
    </subcellularLocation>
</comment>
<organism evidence="11 12">
    <name type="scientific">Tribolium castaneum</name>
    <name type="common">Red flour beetle</name>
    <dbReference type="NCBI Taxonomy" id="7070"/>
    <lineage>
        <taxon>Eukaryota</taxon>
        <taxon>Metazoa</taxon>
        <taxon>Ecdysozoa</taxon>
        <taxon>Arthropoda</taxon>
        <taxon>Hexapoda</taxon>
        <taxon>Insecta</taxon>
        <taxon>Pterygota</taxon>
        <taxon>Neoptera</taxon>
        <taxon>Endopterygota</taxon>
        <taxon>Coleoptera</taxon>
        <taxon>Polyphaga</taxon>
        <taxon>Cucujiformia</taxon>
        <taxon>Tenebrionidae</taxon>
        <taxon>Tenebrionidae incertae sedis</taxon>
        <taxon>Tribolium</taxon>
    </lineage>
</organism>
<evidence type="ECO:0000313" key="11">
    <source>
        <dbReference type="EMBL" id="EFA13313.2"/>
    </source>
</evidence>
<keyword evidence="3" id="KW-0716">Sensory transduction</keyword>
<dbReference type="PANTHER" id="PTHR21137:SF35">
    <property type="entry name" value="ODORANT RECEPTOR 19A-RELATED"/>
    <property type="match status" value="1"/>
</dbReference>
<dbReference type="PANTHER" id="PTHR21137">
    <property type="entry name" value="ODORANT RECEPTOR"/>
    <property type="match status" value="1"/>
</dbReference>
<evidence type="ECO:0000256" key="7">
    <source>
        <dbReference type="ARBA" id="ARBA00023136"/>
    </source>
</evidence>
<evidence type="ECO:0000313" key="12">
    <source>
        <dbReference type="Proteomes" id="UP000007266"/>
    </source>
</evidence>
<evidence type="ECO:0000256" key="2">
    <source>
        <dbReference type="ARBA" id="ARBA00022475"/>
    </source>
</evidence>
<feature type="transmembrane region" description="Helical" evidence="10">
    <location>
        <begin position="106"/>
        <end position="125"/>
    </location>
</feature>
<accession>D2EE68</accession>
<dbReference type="GO" id="GO:0005549">
    <property type="term" value="F:odorant binding"/>
    <property type="evidence" value="ECO:0007669"/>
    <property type="project" value="InterPro"/>
</dbReference>
<dbReference type="AlphaFoldDB" id="D2EE68"/>
<keyword evidence="2" id="KW-1003">Cell membrane</keyword>
<keyword evidence="8 11" id="KW-0675">Receptor</keyword>
<dbReference type="GO" id="GO:0050911">
    <property type="term" value="P:detection of chemical stimulus involved in sensory perception of smell"/>
    <property type="evidence" value="ECO:0000318"/>
    <property type="project" value="GO_Central"/>
</dbReference>
<keyword evidence="12" id="KW-1185">Reference proteome</keyword>
<proteinExistence type="predicted"/>
<keyword evidence="9" id="KW-0807">Transducer</keyword>
<dbReference type="GO" id="GO:0004984">
    <property type="term" value="F:olfactory receptor activity"/>
    <property type="evidence" value="ECO:0000318"/>
    <property type="project" value="GO_Central"/>
</dbReference>
<dbReference type="InParanoid" id="D2EE68"/>
<feature type="transmembrane region" description="Helical" evidence="10">
    <location>
        <begin position="270"/>
        <end position="289"/>
    </location>
</feature>
<name>D2EE68_TRICA</name>
<dbReference type="EMBL" id="KQ973240">
    <property type="protein sequence ID" value="EFA13313.2"/>
    <property type="molecule type" value="Genomic_DNA"/>
</dbReference>
<feature type="transmembrane region" description="Helical" evidence="10">
    <location>
        <begin position="245"/>
        <end position="263"/>
    </location>
</feature>
<gene>
    <name evidence="11" type="primary">AUGUSTUS-3.0.2_30323</name>
    <name evidence="11" type="ORF">TcasGA2_TC030323</name>
</gene>
<evidence type="ECO:0000256" key="9">
    <source>
        <dbReference type="ARBA" id="ARBA00023224"/>
    </source>
</evidence>
<dbReference type="FunCoup" id="D2EE68">
    <property type="interactions" value="54"/>
</dbReference>
<evidence type="ECO:0000256" key="5">
    <source>
        <dbReference type="ARBA" id="ARBA00022725"/>
    </source>
</evidence>
<evidence type="ECO:0000256" key="1">
    <source>
        <dbReference type="ARBA" id="ARBA00004651"/>
    </source>
</evidence>
<keyword evidence="4 10" id="KW-0812">Transmembrane</keyword>
<keyword evidence="5" id="KW-0552">Olfaction</keyword>
<evidence type="ECO:0000256" key="10">
    <source>
        <dbReference type="SAM" id="Phobius"/>
    </source>
</evidence>
<dbReference type="HOGENOM" id="CLU_062908_0_0_1"/>
<keyword evidence="6 10" id="KW-1133">Transmembrane helix</keyword>
<feature type="transmembrane region" description="Helical" evidence="10">
    <location>
        <begin position="20"/>
        <end position="42"/>
    </location>
</feature>
<evidence type="ECO:0000256" key="6">
    <source>
        <dbReference type="ARBA" id="ARBA00022989"/>
    </source>
</evidence>
<feature type="transmembrane region" description="Helical" evidence="10">
    <location>
        <begin position="54"/>
        <end position="72"/>
    </location>
</feature>
<evidence type="ECO:0000256" key="3">
    <source>
        <dbReference type="ARBA" id="ARBA00022606"/>
    </source>
</evidence>
<dbReference type="InterPro" id="IPR004117">
    <property type="entry name" value="7tm6_olfct_rcpt"/>
</dbReference>